<dbReference type="SUPFAM" id="SSF51905">
    <property type="entry name" value="FAD/NAD(P)-binding domain"/>
    <property type="match status" value="1"/>
</dbReference>
<feature type="domain" description="Amine oxidase" evidence="6">
    <location>
        <begin position="46"/>
        <end position="499"/>
    </location>
</feature>
<comment type="cofactor">
    <cofactor evidence="1 5">
        <name>FAD</name>
        <dbReference type="ChEBI" id="CHEBI:57692"/>
    </cofactor>
</comment>
<evidence type="ECO:0000256" key="2">
    <source>
        <dbReference type="ARBA" id="ARBA00005995"/>
    </source>
</evidence>
<gene>
    <name evidence="7" type="ORF">B0J12DRAFT_786294</name>
</gene>
<comment type="caution">
    <text evidence="7">The sequence shown here is derived from an EMBL/GenBank/DDBJ whole genome shotgun (WGS) entry which is preliminary data.</text>
</comment>
<dbReference type="InterPro" id="IPR002937">
    <property type="entry name" value="Amino_oxidase"/>
</dbReference>
<dbReference type="InterPro" id="IPR001613">
    <property type="entry name" value="Flavin_amine_oxidase"/>
</dbReference>
<organism evidence="7 8">
    <name type="scientific">Macrophomina phaseolina</name>
    <dbReference type="NCBI Taxonomy" id="35725"/>
    <lineage>
        <taxon>Eukaryota</taxon>
        <taxon>Fungi</taxon>
        <taxon>Dikarya</taxon>
        <taxon>Ascomycota</taxon>
        <taxon>Pezizomycotina</taxon>
        <taxon>Dothideomycetes</taxon>
        <taxon>Dothideomycetes incertae sedis</taxon>
        <taxon>Botryosphaeriales</taxon>
        <taxon>Botryosphaeriaceae</taxon>
        <taxon>Macrophomina</taxon>
    </lineage>
</organism>
<evidence type="ECO:0000259" key="6">
    <source>
        <dbReference type="Pfam" id="PF01593"/>
    </source>
</evidence>
<evidence type="ECO:0000256" key="5">
    <source>
        <dbReference type="RuleBase" id="RU362067"/>
    </source>
</evidence>
<comment type="similarity">
    <text evidence="2 5">Belongs to the flavin monoamine oxidase family.</text>
</comment>
<keyword evidence="5" id="KW-0285">Flavoprotein</keyword>
<evidence type="ECO:0000256" key="4">
    <source>
        <dbReference type="ARBA" id="ARBA00048448"/>
    </source>
</evidence>
<keyword evidence="5" id="KW-0274">FAD</keyword>
<dbReference type="PRINTS" id="PR00757">
    <property type="entry name" value="AMINEOXDASEF"/>
</dbReference>
<dbReference type="Pfam" id="PF01593">
    <property type="entry name" value="Amino_oxidase"/>
    <property type="match status" value="1"/>
</dbReference>
<dbReference type="Proteomes" id="UP000774617">
    <property type="component" value="Unassembled WGS sequence"/>
</dbReference>
<dbReference type="EC" id="1.4.3.-" evidence="5"/>
<evidence type="ECO:0000256" key="1">
    <source>
        <dbReference type="ARBA" id="ARBA00001974"/>
    </source>
</evidence>
<accession>A0ABQ8G8Z0</accession>
<protein>
    <recommendedName>
        <fullName evidence="5">Amine oxidase</fullName>
        <ecNumber evidence="5">1.4.3.-</ecNumber>
    </recommendedName>
</protein>
<reference evidence="7 8" key="1">
    <citation type="journal article" date="2021" name="Nat. Commun.">
        <title>Genetic determinants of endophytism in the Arabidopsis root mycobiome.</title>
        <authorList>
            <person name="Mesny F."/>
            <person name="Miyauchi S."/>
            <person name="Thiergart T."/>
            <person name="Pickel B."/>
            <person name="Atanasova L."/>
            <person name="Karlsson M."/>
            <person name="Huettel B."/>
            <person name="Barry K.W."/>
            <person name="Haridas S."/>
            <person name="Chen C."/>
            <person name="Bauer D."/>
            <person name="Andreopoulos W."/>
            <person name="Pangilinan J."/>
            <person name="LaButti K."/>
            <person name="Riley R."/>
            <person name="Lipzen A."/>
            <person name="Clum A."/>
            <person name="Drula E."/>
            <person name="Henrissat B."/>
            <person name="Kohler A."/>
            <person name="Grigoriev I.V."/>
            <person name="Martin F.M."/>
            <person name="Hacquard S."/>
        </authorList>
    </citation>
    <scope>NUCLEOTIDE SEQUENCE [LARGE SCALE GENOMIC DNA]</scope>
    <source>
        <strain evidence="7 8">MPI-SDFR-AT-0080</strain>
    </source>
</reference>
<dbReference type="PANTHER" id="PTHR43563:SF1">
    <property type="entry name" value="AMINE OXIDASE [FLAVIN-CONTAINING] B"/>
    <property type="match status" value="1"/>
</dbReference>
<dbReference type="Gene3D" id="3.90.660.10">
    <property type="match status" value="2"/>
</dbReference>
<dbReference type="InterPro" id="IPR050703">
    <property type="entry name" value="Flavin_MAO"/>
</dbReference>
<evidence type="ECO:0000256" key="3">
    <source>
        <dbReference type="ARBA" id="ARBA00023002"/>
    </source>
</evidence>
<evidence type="ECO:0000313" key="7">
    <source>
        <dbReference type="EMBL" id="KAH7048427.1"/>
    </source>
</evidence>
<dbReference type="Gene3D" id="6.10.140.1210">
    <property type="match status" value="1"/>
</dbReference>
<name>A0ABQ8G8Z0_9PEZI</name>
<keyword evidence="8" id="KW-1185">Reference proteome</keyword>
<comment type="catalytic activity">
    <reaction evidence="4">
        <text>a secondary aliphatic amine + O2 + H2O = a primary amine + an aldehyde + H2O2</text>
        <dbReference type="Rhea" id="RHEA:26414"/>
        <dbReference type="ChEBI" id="CHEBI:15377"/>
        <dbReference type="ChEBI" id="CHEBI:15379"/>
        <dbReference type="ChEBI" id="CHEBI:16240"/>
        <dbReference type="ChEBI" id="CHEBI:17478"/>
        <dbReference type="ChEBI" id="CHEBI:58855"/>
        <dbReference type="ChEBI" id="CHEBI:65296"/>
        <dbReference type="EC" id="1.4.3.4"/>
    </reaction>
</comment>
<dbReference type="EMBL" id="JAGTJR010000015">
    <property type="protein sequence ID" value="KAH7048427.1"/>
    <property type="molecule type" value="Genomic_DNA"/>
</dbReference>
<sequence>MRQTKEGFLWSPSGTKSGLSTDACIQSSPAKSMKCFYDVIVIGAGFAGLVAARDLSKENLSVLLIEGRDRIGGRTWTAKELGEEFEMGGTWIHWNQPHVYAELSRYNLHRSLKTSSGTAAPSAHFYKPASSTRSAASTSTNTGQANEALETPCQAVADAFFSIDGLDSHTLMPYPHDPLRKPAQPWHKYDKLTIKDRLDQLNGFSQADKDIFDAFMSSLGSAPGSETGFVESLRWYALGGHSMASMFELAGLYKLGNGGMTAFAKKVFGEYRGDVVAGAVVKSVHQDGGKSVAIATRDGREFEAGQVICTVPLNCLSDIQFAPPLAALKQEAISQGHINRGAKIHFKLCETAKDPWFALASGYSDSPWCFSFSDHSGTSASAGNDTFAIGFGYNDRLPEDPTTPGAAAEITSSFKKHLLPTEMGAKTLVSAYLTHPWHADPLAKGVWSCWGPGTMSAYLRELQLPHGHVIFANADWADGWRGFIDGAIERGYRAVRDILELRATDRAGEESKAKL</sequence>
<dbReference type="InterPro" id="IPR036188">
    <property type="entry name" value="FAD/NAD-bd_sf"/>
</dbReference>
<dbReference type="PANTHER" id="PTHR43563">
    <property type="entry name" value="AMINE OXIDASE"/>
    <property type="match status" value="1"/>
</dbReference>
<evidence type="ECO:0000313" key="8">
    <source>
        <dbReference type="Proteomes" id="UP000774617"/>
    </source>
</evidence>
<dbReference type="Gene3D" id="3.50.50.60">
    <property type="entry name" value="FAD/NAD(P)-binding domain"/>
    <property type="match status" value="2"/>
</dbReference>
<keyword evidence="3 5" id="KW-0560">Oxidoreductase</keyword>
<proteinExistence type="inferred from homology"/>